<evidence type="ECO:0000313" key="1">
    <source>
        <dbReference type="Proteomes" id="UP000887565"/>
    </source>
</evidence>
<dbReference type="AlphaFoldDB" id="A0A915ILN0"/>
<evidence type="ECO:0000313" key="2">
    <source>
        <dbReference type="WBParaSite" id="nRc.2.0.1.t15087-RA"/>
    </source>
</evidence>
<proteinExistence type="predicted"/>
<sequence>MLNVGGKLPSEEFTLRCELDRQVHHPSQWNLKEYCEYHSSAAARSILCLIKKVQWFKRYVIVNLKKREIFRVQKRGKMKISNERLAIMLPKIQIFHHFFQLILLVDHVTLGRTDQHVTWCSLEKGRPRPCGGRGSCGMSIVVDCPRGATVGGRRSNGFLVPSGSWSYVLTGRFDKVKQIDRTMHNG</sequence>
<organism evidence="1 2">
    <name type="scientific">Romanomermis culicivorax</name>
    <name type="common">Nematode worm</name>
    <dbReference type="NCBI Taxonomy" id="13658"/>
    <lineage>
        <taxon>Eukaryota</taxon>
        <taxon>Metazoa</taxon>
        <taxon>Ecdysozoa</taxon>
        <taxon>Nematoda</taxon>
        <taxon>Enoplea</taxon>
        <taxon>Dorylaimia</taxon>
        <taxon>Mermithida</taxon>
        <taxon>Mermithoidea</taxon>
        <taxon>Mermithidae</taxon>
        <taxon>Romanomermis</taxon>
    </lineage>
</organism>
<dbReference type="WBParaSite" id="nRc.2.0.1.t15087-RA">
    <property type="protein sequence ID" value="nRc.2.0.1.t15087-RA"/>
    <property type="gene ID" value="nRc.2.0.1.g15087"/>
</dbReference>
<name>A0A915ILN0_ROMCU</name>
<accession>A0A915ILN0</accession>
<protein>
    <submittedName>
        <fullName evidence="2">Uncharacterized protein</fullName>
    </submittedName>
</protein>
<reference evidence="2" key="1">
    <citation type="submission" date="2022-11" db="UniProtKB">
        <authorList>
            <consortium name="WormBaseParasite"/>
        </authorList>
    </citation>
    <scope>IDENTIFICATION</scope>
</reference>
<keyword evidence="1" id="KW-1185">Reference proteome</keyword>
<dbReference type="Proteomes" id="UP000887565">
    <property type="component" value="Unplaced"/>
</dbReference>